<comment type="caution">
    <text evidence="1">The sequence shown here is derived from an EMBL/GenBank/DDBJ whole genome shotgun (WGS) entry which is preliminary data.</text>
</comment>
<sequence length="502" mass="56976">MLTVVVLCTAAFAPRDEQIIPAYEVFGMSKGDTFSEAKQRYATSSRRILEEGLTETRNAFQVYTPVGPMIVLPKKYTEEIKSNKNLSFAKNIEKATFANLPGISLMPGMAGFLFGAHSNDVMAQVARIQLTQSLGRITARLSAECSMAIDEYFPPRKHSNKVVFYPAAVRLVSRLSALVFLGEGICRNEEWLHVSGQYAVDGIEYIRALRFWPALLQPIVQFLLPERQRMRKHELTARRIVQTELDQRDREAKEDTKAGRPTKKYTDALQWLQDTMDKTGKKFDIVGGQLGLGLGAIHTTSMALTRAIFDLCDNPEWVQPLREEVKKVLSEDGGWKKTTLQKMKLMDSVLKESQRRNPVHFTIMTRIAEDDVTLSDGVLIRKGDMVTVTTTETMMDPAVFPEPERFIGDRFLRLRQVPGNENKWQYVTTSVDHIGFGHGEHACPGRFFAGNELKIALAHMLLKYDWMFALGHDSRNIEMAQDIIPNPVAELLFREREIEMEV</sequence>
<dbReference type="EMBL" id="BSXG01000117">
    <property type="protein sequence ID" value="GME45136.1"/>
    <property type="molecule type" value="Genomic_DNA"/>
</dbReference>
<keyword evidence="2" id="KW-1185">Reference proteome</keyword>
<protein>
    <submittedName>
        <fullName evidence="1">Cytochrome p450</fullName>
    </submittedName>
</protein>
<dbReference type="Proteomes" id="UP001165186">
    <property type="component" value="Unassembled WGS sequence"/>
</dbReference>
<gene>
    <name evidence="1" type="primary">g8004</name>
    <name evidence="1" type="ORF">NpPPO83_00008004</name>
</gene>
<proteinExistence type="predicted"/>
<name>A0ACB5SK83_9PEZI</name>
<organism evidence="1 2">
    <name type="scientific">Neofusicoccum parvum</name>
    <dbReference type="NCBI Taxonomy" id="310453"/>
    <lineage>
        <taxon>Eukaryota</taxon>
        <taxon>Fungi</taxon>
        <taxon>Dikarya</taxon>
        <taxon>Ascomycota</taxon>
        <taxon>Pezizomycotina</taxon>
        <taxon>Dothideomycetes</taxon>
        <taxon>Dothideomycetes incertae sedis</taxon>
        <taxon>Botryosphaeriales</taxon>
        <taxon>Botryosphaeriaceae</taxon>
        <taxon>Neofusicoccum</taxon>
    </lineage>
</organism>
<reference evidence="1" key="1">
    <citation type="submission" date="2024-09" db="EMBL/GenBank/DDBJ databases">
        <title>Draft Genome Sequences of Neofusicoccum parvum.</title>
        <authorList>
            <person name="Ashida A."/>
            <person name="Camagna M."/>
            <person name="Tanaka A."/>
            <person name="Takemoto D."/>
        </authorList>
    </citation>
    <scope>NUCLEOTIDE SEQUENCE</scope>
    <source>
        <strain evidence="1">PPO83</strain>
    </source>
</reference>
<evidence type="ECO:0000313" key="2">
    <source>
        <dbReference type="Proteomes" id="UP001165186"/>
    </source>
</evidence>
<accession>A0ACB5SK83</accession>
<evidence type="ECO:0000313" key="1">
    <source>
        <dbReference type="EMBL" id="GME45136.1"/>
    </source>
</evidence>